<dbReference type="GO" id="GO:0000070">
    <property type="term" value="P:mitotic sister chromatid segregation"/>
    <property type="evidence" value="ECO:0007669"/>
    <property type="project" value="TreeGrafter"/>
</dbReference>
<dbReference type="Gene3D" id="1.25.10.10">
    <property type="entry name" value="Leucine-rich Repeat Variant"/>
    <property type="match status" value="1"/>
</dbReference>
<dbReference type="EMBL" id="AZBU02000005">
    <property type="protein sequence ID" value="TKR75943.1"/>
    <property type="molecule type" value="Genomic_DNA"/>
</dbReference>
<gene>
    <name evidence="2" type="ORF">L596_017161</name>
</gene>
<reference evidence="2 3" key="1">
    <citation type="journal article" date="2015" name="Genome Biol.">
        <title>Comparative genomics of Steinernema reveals deeply conserved gene regulatory networks.</title>
        <authorList>
            <person name="Dillman A.R."/>
            <person name="Macchietto M."/>
            <person name="Porter C.F."/>
            <person name="Rogers A."/>
            <person name="Williams B."/>
            <person name="Antoshechkin I."/>
            <person name="Lee M.M."/>
            <person name="Goodwin Z."/>
            <person name="Lu X."/>
            <person name="Lewis E.E."/>
            <person name="Goodrich-Blair H."/>
            <person name="Stock S.P."/>
            <person name="Adams B.J."/>
            <person name="Sternberg P.W."/>
            <person name="Mortazavi A."/>
        </authorList>
    </citation>
    <scope>NUCLEOTIDE SEQUENCE [LARGE SCALE GENOMIC DNA]</scope>
    <source>
        <strain evidence="2 3">ALL</strain>
    </source>
</reference>
<name>A0A4U5N1I7_STECR</name>
<evidence type="ECO:0000313" key="3">
    <source>
        <dbReference type="Proteomes" id="UP000298663"/>
    </source>
</evidence>
<dbReference type="SUPFAM" id="SSF48371">
    <property type="entry name" value="ARM repeat"/>
    <property type="match status" value="1"/>
</dbReference>
<organism evidence="2 3">
    <name type="scientific">Steinernema carpocapsae</name>
    <name type="common">Entomopathogenic nematode</name>
    <dbReference type="NCBI Taxonomy" id="34508"/>
    <lineage>
        <taxon>Eukaryota</taxon>
        <taxon>Metazoa</taxon>
        <taxon>Ecdysozoa</taxon>
        <taxon>Nematoda</taxon>
        <taxon>Chromadorea</taxon>
        <taxon>Rhabditida</taxon>
        <taxon>Tylenchina</taxon>
        <taxon>Panagrolaimomorpha</taxon>
        <taxon>Strongyloidoidea</taxon>
        <taxon>Steinernematidae</taxon>
        <taxon>Steinernema</taxon>
    </lineage>
</organism>
<keyword evidence="3" id="KW-1185">Reference proteome</keyword>
<sequence>MVTNCALIFVVSMLVFTMPPKARAARRQVAEFITEISETDVRTFYDRIKEAIVTTEQNPFELSRCLGEALAQSWLSAPETEDQDDEKTREDLEFVITDLFRLAILLKNSYRLRFEAAVHALLIEGKKTEIDVLVFRCTLPILWRCLESPNDLVRMNASQVLFSFYPIMDEEPETIEEFLPKQHGFFKLLLGDHSVPIRLHATKAIFTVLKKFWKIIPADERLALFKIIVERNALDCDVSVREAVYEGLVKLLTEAQALASVKKTLKILIPRGIDDKHYKVRIAAFKLLTELKGHRFLKVFQLVDATHVLTRLDLEHHTEVKKLIVTLLAPQFRPKNQADRERARRIFTLVQLSSRAALIFHRYLFATGHVSLEEAVAHIKMIGSVIYVALKEKLSSLDLEEGVSISESLLNDTAATLSAAPDLPPLTPEDGQSEVFKQLKSLMDCAIVLLITIRKHLIQDAVQFTIANKFLVFFFKRMFVTYRSTVLSESIMILGSLLPEEDIGDIGTKVIRTLREVDGDETTDVTPYLAAAMSWKPEQLYDLIEASLATLTFVVRMQKQRGRGKQIKFTRAIEYLEHILANPAVKEDTFKNYAMTFEKFFNQLKAVNEIISARFEPQAEAGPETQVACEDVDLIRALKVRHTVGIKLICSLEDETDPEYVRIRKSVLSEVGKDFVWFVEITMPEDNNVFALYDKLSQEIFHLMSTHLQCYDPDLQYITKCINLVGGFVNAAPIDFIVTVLKSAKHLYRTVLTMEGTTDIILGWIFKQMDAIIVWIKECFKGEEAEEPEERMGRDIAAALVSLSVALYSPSFIPKMKATRIHVKTTYRTVFGEAGAPRRDAAWNDTQAEVSPFAEFYMKRVLPRLPAQIQSQFRSLMP</sequence>
<evidence type="ECO:0000256" key="1">
    <source>
        <dbReference type="SAM" id="SignalP"/>
    </source>
</evidence>
<dbReference type="PANTHER" id="PTHR16199">
    <property type="entry name" value="CONDENSIN-2 COMPLEX SUBUNIT G2"/>
    <property type="match status" value="1"/>
</dbReference>
<evidence type="ECO:0008006" key="4">
    <source>
        <dbReference type="Google" id="ProtNLM"/>
    </source>
</evidence>
<dbReference type="Pfam" id="PF12422">
    <property type="entry name" value="Condensin2nSMC"/>
    <property type="match status" value="1"/>
</dbReference>
<dbReference type="InterPro" id="IPR024741">
    <property type="entry name" value="Condensin2_G2"/>
</dbReference>
<proteinExistence type="predicted"/>
<dbReference type="OrthoDB" id="10062843at2759"/>
<dbReference type="PANTHER" id="PTHR16199:SF4">
    <property type="entry name" value="CONDENSIN-2 COMPLEX SUBUNIT G2"/>
    <property type="match status" value="1"/>
</dbReference>
<feature type="signal peptide" evidence="1">
    <location>
        <begin position="1"/>
        <end position="24"/>
    </location>
</feature>
<comment type="caution">
    <text evidence="2">The sequence shown here is derived from an EMBL/GenBank/DDBJ whole genome shotgun (WGS) entry which is preliminary data.</text>
</comment>
<dbReference type="InterPro" id="IPR011989">
    <property type="entry name" value="ARM-like"/>
</dbReference>
<keyword evidence="1" id="KW-0732">Signal</keyword>
<evidence type="ECO:0000313" key="2">
    <source>
        <dbReference type="EMBL" id="TKR75943.1"/>
    </source>
</evidence>
<reference evidence="2 3" key="2">
    <citation type="journal article" date="2019" name="G3 (Bethesda)">
        <title>Hybrid Assembly of the Genome of the Entomopathogenic Nematode Steinernema carpocapsae Identifies the X-Chromosome.</title>
        <authorList>
            <person name="Serra L."/>
            <person name="Macchietto M."/>
            <person name="Macias-Munoz A."/>
            <person name="McGill C.J."/>
            <person name="Rodriguez I.M."/>
            <person name="Rodriguez B."/>
            <person name="Murad R."/>
            <person name="Mortazavi A."/>
        </authorList>
    </citation>
    <scope>NUCLEOTIDE SEQUENCE [LARGE SCALE GENOMIC DNA]</scope>
    <source>
        <strain evidence="2 3">ALL</strain>
    </source>
</reference>
<feature type="chain" id="PRO_5020322328" description="Condensin complex subunit 1 C-terminal domain-containing protein" evidence="1">
    <location>
        <begin position="25"/>
        <end position="878"/>
    </location>
</feature>
<dbReference type="AlphaFoldDB" id="A0A4U5N1I7"/>
<dbReference type="GO" id="GO:0005634">
    <property type="term" value="C:nucleus"/>
    <property type="evidence" value="ECO:0007669"/>
    <property type="project" value="InterPro"/>
</dbReference>
<dbReference type="GO" id="GO:0000796">
    <property type="term" value="C:condensin complex"/>
    <property type="evidence" value="ECO:0007669"/>
    <property type="project" value="TreeGrafter"/>
</dbReference>
<protein>
    <recommendedName>
        <fullName evidence="4">Condensin complex subunit 1 C-terminal domain-containing protein</fullName>
    </recommendedName>
</protein>
<dbReference type="InterPro" id="IPR016024">
    <property type="entry name" value="ARM-type_fold"/>
</dbReference>
<dbReference type="Proteomes" id="UP000298663">
    <property type="component" value="Unassembled WGS sequence"/>
</dbReference>
<accession>A0A4U5N1I7</accession>